<dbReference type="InterPro" id="IPR011004">
    <property type="entry name" value="Trimer_LpxA-like_sf"/>
</dbReference>
<name>A0A6J6Q3W4_9ZZZZ</name>
<accession>A0A6J6Q3W4</accession>
<dbReference type="Pfam" id="PF14602">
    <property type="entry name" value="Hexapep_2"/>
    <property type="match status" value="2"/>
</dbReference>
<dbReference type="PANTHER" id="PTHR23416">
    <property type="entry name" value="SIALIC ACID SYNTHASE-RELATED"/>
    <property type="match status" value="1"/>
</dbReference>
<organism evidence="2">
    <name type="scientific">freshwater metagenome</name>
    <dbReference type="NCBI Taxonomy" id="449393"/>
    <lineage>
        <taxon>unclassified sequences</taxon>
        <taxon>metagenomes</taxon>
        <taxon>ecological metagenomes</taxon>
    </lineage>
</organism>
<evidence type="ECO:0000313" key="2">
    <source>
        <dbReference type="EMBL" id="CAB4706410.1"/>
    </source>
</evidence>
<protein>
    <submittedName>
        <fullName evidence="2">Unannotated protein</fullName>
    </submittedName>
</protein>
<dbReference type="EMBL" id="CAEZXP010000007">
    <property type="protein sequence ID" value="CAB4706410.1"/>
    <property type="molecule type" value="Genomic_DNA"/>
</dbReference>
<dbReference type="PROSITE" id="PS00101">
    <property type="entry name" value="HEXAPEP_TRANSFERASES"/>
    <property type="match status" value="1"/>
</dbReference>
<dbReference type="SUPFAM" id="SSF51161">
    <property type="entry name" value="Trimeric LpxA-like enzymes"/>
    <property type="match status" value="1"/>
</dbReference>
<dbReference type="InterPro" id="IPR018357">
    <property type="entry name" value="Hexapep_transf_CS"/>
</dbReference>
<dbReference type="InterPro" id="IPR051159">
    <property type="entry name" value="Hexapeptide_acetyltransf"/>
</dbReference>
<dbReference type="GO" id="GO:0016740">
    <property type="term" value="F:transferase activity"/>
    <property type="evidence" value="ECO:0007669"/>
    <property type="project" value="UniProtKB-KW"/>
</dbReference>
<keyword evidence="1" id="KW-0808">Transferase</keyword>
<dbReference type="Gene3D" id="2.160.10.10">
    <property type="entry name" value="Hexapeptide repeat proteins"/>
    <property type="match status" value="1"/>
</dbReference>
<sequence>MADSSEPHGNEAGLRADLETLYLHLRQTAEAEWDRDLPFSELLFDRWERARTLGFGDGASVYHASYVYGDVTVGPRTWVGPYTLLDGSGGLTIGENCSISAGVHIYTHDTVQWALTNGAAEADRSPVRIGDCCFIGAQSVIVRGVTIGDHSVVGAGSFVDKDIPPYSVAAGSPSRVIGRVTVKDGRATLTFDAG</sequence>
<reference evidence="2" key="1">
    <citation type="submission" date="2020-05" db="EMBL/GenBank/DDBJ databases">
        <authorList>
            <person name="Chiriac C."/>
            <person name="Salcher M."/>
            <person name="Ghai R."/>
            <person name="Kavagutti S V."/>
        </authorList>
    </citation>
    <scope>NUCLEOTIDE SEQUENCE</scope>
</reference>
<proteinExistence type="predicted"/>
<dbReference type="CDD" id="cd04647">
    <property type="entry name" value="LbH_MAT_like"/>
    <property type="match status" value="1"/>
</dbReference>
<dbReference type="AlphaFoldDB" id="A0A6J6Q3W4"/>
<dbReference type="InterPro" id="IPR001451">
    <property type="entry name" value="Hexapep"/>
</dbReference>
<evidence type="ECO:0000256" key="1">
    <source>
        <dbReference type="ARBA" id="ARBA00022679"/>
    </source>
</evidence>
<gene>
    <name evidence="2" type="ORF">UFOPK2399_01695</name>
</gene>